<gene>
    <name evidence="1" type="primary">il21</name>
</gene>
<evidence type="ECO:0000313" key="2">
    <source>
        <dbReference type="Proteomes" id="UP000005226"/>
    </source>
</evidence>
<reference evidence="1 2" key="1">
    <citation type="journal article" date="2011" name="Genome Biol. Evol.">
        <title>Integration of the genetic map and genome assembly of fugu facilitates insights into distinct features of genome evolution in teleosts and mammals.</title>
        <authorList>
            <person name="Kai W."/>
            <person name="Kikuchi K."/>
            <person name="Tohari S."/>
            <person name="Chew A.K."/>
            <person name="Tay A."/>
            <person name="Fujiwara A."/>
            <person name="Hosoya S."/>
            <person name="Suetake H."/>
            <person name="Naruse K."/>
            <person name="Brenner S."/>
            <person name="Suzuki Y."/>
            <person name="Venkatesh B."/>
        </authorList>
    </citation>
    <scope>NUCLEOTIDE SEQUENCE [LARGE SCALE GENOMIC DNA]</scope>
</reference>
<keyword evidence="2" id="KW-1185">Reference proteome</keyword>
<dbReference type="InterPro" id="IPR009079">
    <property type="entry name" value="4_helix_cytokine-like_core"/>
</dbReference>
<proteinExistence type="predicted"/>
<sequence length="249" mass="28262">MGSPPVASCSCSFTFTHQRLRGPTHAQLDDTVGSRSGQWKRKSLVTRAGFCCFPTPCEWFSCLLRNTYKKVRCATLRISSQSSEKHLLTSPVADSENMKPLVLCLFAVCCWCVADASADVSDDKVKQQRKLEEILRELGMVKRRLQNSKKMLSTPSENIGDCCCLSALKCFRENFKEIFSLTDLPQKKLYRSLTNTLTEKGLDFCDSKNSTCQDCHSHPEEKAEKFFDRLNSLIQKAIDRLMVYQQNNS</sequence>
<organism evidence="1 2">
    <name type="scientific">Takifugu rubripes</name>
    <name type="common">Japanese pufferfish</name>
    <name type="synonym">Fugu rubripes</name>
    <dbReference type="NCBI Taxonomy" id="31033"/>
    <lineage>
        <taxon>Eukaryota</taxon>
        <taxon>Metazoa</taxon>
        <taxon>Chordata</taxon>
        <taxon>Craniata</taxon>
        <taxon>Vertebrata</taxon>
        <taxon>Euteleostomi</taxon>
        <taxon>Actinopterygii</taxon>
        <taxon>Neopterygii</taxon>
        <taxon>Teleostei</taxon>
        <taxon>Neoteleostei</taxon>
        <taxon>Acanthomorphata</taxon>
        <taxon>Eupercaria</taxon>
        <taxon>Tetraodontiformes</taxon>
        <taxon>Tetradontoidea</taxon>
        <taxon>Tetraodontidae</taxon>
        <taxon>Takifugu</taxon>
    </lineage>
</organism>
<dbReference type="InParanoid" id="A0A674P1M8"/>
<reference evidence="1" key="2">
    <citation type="submission" date="2025-08" db="UniProtKB">
        <authorList>
            <consortium name="Ensembl"/>
        </authorList>
    </citation>
    <scope>IDENTIFICATION</scope>
</reference>
<dbReference type="Ensembl" id="ENSTRUT00000067099.1">
    <property type="protein sequence ID" value="ENSTRUP00000079581.1"/>
    <property type="gene ID" value="ENSTRUG00000008731.3"/>
</dbReference>
<name>A0A674P1M8_TAKRU</name>
<dbReference type="Proteomes" id="UP000005226">
    <property type="component" value="Chromosome 14"/>
</dbReference>
<dbReference type="SUPFAM" id="SSF47266">
    <property type="entry name" value="4-helical cytokines"/>
    <property type="match status" value="1"/>
</dbReference>
<dbReference type="Gene3D" id="1.20.1250.70">
    <property type="entry name" value="Interleukin-15/Interleukin-21"/>
    <property type="match status" value="1"/>
</dbReference>
<evidence type="ECO:0000313" key="1">
    <source>
        <dbReference type="Ensembl" id="ENSTRUP00000079581.1"/>
    </source>
</evidence>
<dbReference type="AlphaFoldDB" id="A0A674P1M8"/>
<dbReference type="GeneTree" id="ENSGT00390000010494"/>
<accession>A0A674P1M8</accession>
<protein>
    <submittedName>
        <fullName evidence="1">Interleukin 21</fullName>
    </submittedName>
</protein>
<reference evidence="1" key="3">
    <citation type="submission" date="2025-09" db="UniProtKB">
        <authorList>
            <consortium name="Ensembl"/>
        </authorList>
    </citation>
    <scope>IDENTIFICATION</scope>
</reference>